<dbReference type="GO" id="GO:0004519">
    <property type="term" value="F:endonuclease activity"/>
    <property type="evidence" value="ECO:0007669"/>
    <property type="project" value="UniProtKB-KW"/>
</dbReference>
<feature type="domain" description="Endonuclease/exonuclease/phosphatase" evidence="2">
    <location>
        <begin position="111"/>
        <end position="315"/>
    </location>
</feature>
<dbReference type="AlphaFoldDB" id="A0A917FJG6"/>
<evidence type="ECO:0000259" key="2">
    <source>
        <dbReference type="Pfam" id="PF03372"/>
    </source>
</evidence>
<keyword evidence="3" id="KW-0378">Hydrolase</keyword>
<keyword evidence="1" id="KW-1133">Transmembrane helix</keyword>
<keyword evidence="3" id="KW-0255">Endonuclease</keyword>
<keyword evidence="1" id="KW-0472">Membrane</keyword>
<evidence type="ECO:0000313" key="3">
    <source>
        <dbReference type="EMBL" id="GGF83505.1"/>
    </source>
</evidence>
<sequence length="360" mass="41575">MPFLDSQIYLTIITAIICVFAVMPFIERRIWWIRAFDFVRIQGFILAILLVLSAPFFLGVLTTVDYVMLALIAACLVLQAYYLFPYTRWHTKEVADFNETDCQSRFTLMLSNVLMKNDHYSALVDLVNKQQPDVLVCMETNQAWHEALQELTSDYPHRISQPNERMYGMHVFSKFPLSDVQVNHLVQDFVPSVHACIDIDGNQVLAHFMHPAPPSPSENEESTERDAELLALARKLKDMTEPLLMAGDLNDVPWSKPLRAFKRISGLLDVRVGRCYLNTFHASLPFLRWPLDHVFVSRHFHLKSLKRHRLIGSDHFSVTVELVLITDKSLSNKRKSNFKDKQYADEVMHEQNISKEDVPA</sequence>
<reference evidence="3" key="2">
    <citation type="submission" date="2020-09" db="EMBL/GenBank/DDBJ databases">
        <authorList>
            <person name="Sun Q."/>
            <person name="Zhou Y."/>
        </authorList>
    </citation>
    <scope>NUCLEOTIDE SEQUENCE</scope>
    <source>
        <strain evidence="3">CGMCC 1.12181</strain>
    </source>
</reference>
<evidence type="ECO:0000313" key="4">
    <source>
        <dbReference type="Proteomes" id="UP000605253"/>
    </source>
</evidence>
<dbReference type="Pfam" id="PF03372">
    <property type="entry name" value="Exo_endo_phos"/>
    <property type="match status" value="1"/>
</dbReference>
<keyword evidence="1" id="KW-0812">Transmembrane</keyword>
<organism evidence="3 4">
    <name type="scientific">Marinicella pacifica</name>
    <dbReference type="NCBI Taxonomy" id="1171543"/>
    <lineage>
        <taxon>Bacteria</taxon>
        <taxon>Pseudomonadati</taxon>
        <taxon>Pseudomonadota</taxon>
        <taxon>Gammaproteobacteria</taxon>
        <taxon>Lysobacterales</taxon>
        <taxon>Marinicellaceae</taxon>
        <taxon>Marinicella</taxon>
    </lineage>
</organism>
<feature type="transmembrane region" description="Helical" evidence="1">
    <location>
        <begin position="38"/>
        <end position="60"/>
    </location>
</feature>
<dbReference type="Proteomes" id="UP000605253">
    <property type="component" value="Unassembled WGS sequence"/>
</dbReference>
<proteinExistence type="predicted"/>
<name>A0A917FJG6_9GAMM</name>
<dbReference type="Gene3D" id="3.60.10.10">
    <property type="entry name" value="Endonuclease/exonuclease/phosphatase"/>
    <property type="match status" value="1"/>
</dbReference>
<reference evidence="3" key="1">
    <citation type="journal article" date="2014" name="Int. J. Syst. Evol. Microbiol.">
        <title>Complete genome sequence of Corynebacterium casei LMG S-19264T (=DSM 44701T), isolated from a smear-ripened cheese.</title>
        <authorList>
            <consortium name="US DOE Joint Genome Institute (JGI-PGF)"/>
            <person name="Walter F."/>
            <person name="Albersmeier A."/>
            <person name="Kalinowski J."/>
            <person name="Ruckert C."/>
        </authorList>
    </citation>
    <scope>NUCLEOTIDE SEQUENCE</scope>
    <source>
        <strain evidence="3">CGMCC 1.12181</strain>
    </source>
</reference>
<dbReference type="InterPro" id="IPR036691">
    <property type="entry name" value="Endo/exonu/phosph_ase_sf"/>
</dbReference>
<keyword evidence="4" id="KW-1185">Reference proteome</keyword>
<feature type="transmembrane region" description="Helical" evidence="1">
    <location>
        <begin position="66"/>
        <end position="84"/>
    </location>
</feature>
<accession>A0A917FJG6</accession>
<evidence type="ECO:0000256" key="1">
    <source>
        <dbReference type="SAM" id="Phobius"/>
    </source>
</evidence>
<protein>
    <submittedName>
        <fullName evidence="3">Endonuclease</fullName>
    </submittedName>
</protein>
<dbReference type="SUPFAM" id="SSF56219">
    <property type="entry name" value="DNase I-like"/>
    <property type="match status" value="1"/>
</dbReference>
<comment type="caution">
    <text evidence="3">The sequence shown here is derived from an EMBL/GenBank/DDBJ whole genome shotgun (WGS) entry which is preliminary data.</text>
</comment>
<dbReference type="RefSeq" id="WP_188363666.1">
    <property type="nucleotide sequence ID" value="NZ_BAABJF010000011.1"/>
</dbReference>
<dbReference type="EMBL" id="BMEO01000001">
    <property type="protein sequence ID" value="GGF83505.1"/>
    <property type="molecule type" value="Genomic_DNA"/>
</dbReference>
<dbReference type="InterPro" id="IPR005135">
    <property type="entry name" value="Endo/exonuclease/phosphatase"/>
</dbReference>
<gene>
    <name evidence="3" type="ORF">GCM10011365_00570</name>
</gene>
<keyword evidence="3" id="KW-0540">Nuclease</keyword>
<feature type="transmembrane region" description="Helical" evidence="1">
    <location>
        <begin position="6"/>
        <end position="26"/>
    </location>
</feature>